<gene>
    <name evidence="16" type="ORF">TK0001_0902</name>
</gene>
<sequence length="713" mass="75492">MTLAVSVMGLSIAAAMLALILVSLRRREPVVPESDMTEALQDRLWQIAESEERYRVLVEATTEAVVQRDGQGRITFASAGFAALLGMKPLELIGSTLSPQVIERGASEQRADGVRVVEERLVPVDGLPRWFSFIEMPVSGSVDGPNWLRAGQDVTARVEAARVLDEAKSRAEAANVAKSRFLATVSHELRTPLNGILGMADLLLDTRLDPEQRTYVEAFRTSGKALLGLVDGILDFSRIEAGRLDLAAEPFDVAALVEGVVELLAPRAQDKGLEIALDIADDLAALRVGDADRVRQILVNLAGNAIKFTQAGGVGVSLARSGEGQGEGLVLTVEDTGPGIPEERIPILFEEFEQGDDSASHEGTGLGLAITRRLVERMNGTIEARSTVGRGSTFRVVLPLPAAEGAMSPETPSLAPRKVLIVAASPYQAPFLARRLSRSGAAAVVVNSAEAALDALSGVAFDALIADRSLGDAAVRRLAAEAARCGVRCSLILLSPFDRREFGAPNAAGFDSYLIKPVRARSLFDRLLEPRPAPARSPADATAKTGTSQPGPRQPAPVKTTPGKTGSIQTAARGPQGAAGRGQPDQRAARHQGAGAARRTGDPRPRRARGSGGGGRAGAVRPRADRHPHARPRRPGDRPPHPRPRGRDRREPAPPRGAHRQYRPRGCRRGLRGRVRRLPAQAAEPARPAGSAGPPPRGGSLTGGRLSGGLRAA</sequence>
<dbReference type="AlphaFoldDB" id="A0A2N9AJI2"/>
<evidence type="ECO:0000259" key="13">
    <source>
        <dbReference type="PROSITE" id="PS50109"/>
    </source>
</evidence>
<keyword evidence="4" id="KW-0808">Transferase</keyword>
<dbReference type="SMART" id="SM00091">
    <property type="entry name" value="PAS"/>
    <property type="match status" value="1"/>
</dbReference>
<dbReference type="InterPro" id="IPR003594">
    <property type="entry name" value="HATPase_dom"/>
</dbReference>
<evidence type="ECO:0000256" key="11">
    <source>
        <dbReference type="PROSITE-ProRule" id="PRU00169"/>
    </source>
</evidence>
<dbReference type="InterPro" id="IPR003661">
    <property type="entry name" value="HisK_dim/P_dom"/>
</dbReference>
<dbReference type="NCBIfam" id="TIGR00229">
    <property type="entry name" value="sensory_box"/>
    <property type="match status" value="1"/>
</dbReference>
<dbReference type="InterPro" id="IPR011006">
    <property type="entry name" value="CheY-like_superfamily"/>
</dbReference>
<proteinExistence type="predicted"/>
<keyword evidence="5" id="KW-0547">Nucleotide-binding</keyword>
<dbReference type="InterPro" id="IPR013767">
    <property type="entry name" value="PAS_fold"/>
</dbReference>
<dbReference type="CDD" id="cd00130">
    <property type="entry name" value="PAS"/>
    <property type="match status" value="1"/>
</dbReference>
<dbReference type="PANTHER" id="PTHR45339">
    <property type="entry name" value="HYBRID SIGNAL TRANSDUCTION HISTIDINE KINASE J"/>
    <property type="match status" value="1"/>
</dbReference>
<dbReference type="InterPro" id="IPR001789">
    <property type="entry name" value="Sig_transdc_resp-reg_receiver"/>
</dbReference>
<dbReference type="SUPFAM" id="SSF55785">
    <property type="entry name" value="PYP-like sensor domain (PAS domain)"/>
    <property type="match status" value="1"/>
</dbReference>
<evidence type="ECO:0000256" key="6">
    <source>
        <dbReference type="ARBA" id="ARBA00022777"/>
    </source>
</evidence>
<evidence type="ECO:0000256" key="1">
    <source>
        <dbReference type="ARBA" id="ARBA00000085"/>
    </source>
</evidence>
<dbReference type="SMART" id="SM00388">
    <property type="entry name" value="HisKA"/>
    <property type="match status" value="1"/>
</dbReference>
<dbReference type="InterPro" id="IPR035965">
    <property type="entry name" value="PAS-like_dom_sf"/>
</dbReference>
<feature type="compositionally biased region" description="Low complexity" evidence="12">
    <location>
        <begin position="678"/>
        <end position="692"/>
    </location>
</feature>
<evidence type="ECO:0000256" key="2">
    <source>
        <dbReference type="ARBA" id="ARBA00012438"/>
    </source>
</evidence>
<dbReference type="Pfam" id="PF00512">
    <property type="entry name" value="HisKA"/>
    <property type="match status" value="1"/>
</dbReference>
<evidence type="ECO:0000256" key="3">
    <source>
        <dbReference type="ARBA" id="ARBA00022553"/>
    </source>
</evidence>
<feature type="domain" description="Response regulatory" evidence="14">
    <location>
        <begin position="418"/>
        <end position="531"/>
    </location>
</feature>
<dbReference type="SUPFAM" id="SSF52172">
    <property type="entry name" value="CheY-like"/>
    <property type="match status" value="1"/>
</dbReference>
<dbReference type="Gene3D" id="3.30.450.20">
    <property type="entry name" value="PAS domain"/>
    <property type="match status" value="1"/>
</dbReference>
<protein>
    <recommendedName>
        <fullName evidence="10">Sensory/regulatory protein RpfC</fullName>
        <ecNumber evidence="2">2.7.13.3</ecNumber>
    </recommendedName>
</protein>
<evidence type="ECO:0000256" key="8">
    <source>
        <dbReference type="ARBA" id="ARBA00023012"/>
    </source>
</evidence>
<feature type="compositionally biased region" description="Basic residues" evidence="12">
    <location>
        <begin position="657"/>
        <end position="677"/>
    </location>
</feature>
<dbReference type="InterPro" id="IPR005467">
    <property type="entry name" value="His_kinase_dom"/>
</dbReference>
<evidence type="ECO:0000256" key="7">
    <source>
        <dbReference type="ARBA" id="ARBA00022840"/>
    </source>
</evidence>
<dbReference type="InterPro" id="IPR004358">
    <property type="entry name" value="Sig_transdc_His_kin-like_C"/>
</dbReference>
<dbReference type="CDD" id="cd16922">
    <property type="entry name" value="HATPase_EvgS-ArcB-TorS-like"/>
    <property type="match status" value="1"/>
</dbReference>
<keyword evidence="7" id="KW-0067">ATP-binding</keyword>
<dbReference type="GO" id="GO:0000155">
    <property type="term" value="F:phosphorelay sensor kinase activity"/>
    <property type="evidence" value="ECO:0007669"/>
    <property type="project" value="InterPro"/>
</dbReference>
<evidence type="ECO:0000256" key="12">
    <source>
        <dbReference type="SAM" id="MobiDB-lite"/>
    </source>
</evidence>
<dbReference type="Proteomes" id="UP000233769">
    <property type="component" value="Chromosome tk0001"/>
</dbReference>
<dbReference type="SMART" id="SM00387">
    <property type="entry name" value="HATPase_c"/>
    <property type="match status" value="1"/>
</dbReference>
<evidence type="ECO:0000256" key="9">
    <source>
        <dbReference type="ARBA" id="ARBA00064003"/>
    </source>
</evidence>
<dbReference type="SUPFAM" id="SSF47384">
    <property type="entry name" value="Homodimeric domain of signal transducing histidine kinase"/>
    <property type="match status" value="1"/>
</dbReference>
<evidence type="ECO:0000256" key="5">
    <source>
        <dbReference type="ARBA" id="ARBA00022741"/>
    </source>
</evidence>
<evidence type="ECO:0000256" key="10">
    <source>
        <dbReference type="ARBA" id="ARBA00068150"/>
    </source>
</evidence>
<feature type="domain" description="PAS" evidence="15">
    <location>
        <begin position="50"/>
        <end position="97"/>
    </location>
</feature>
<feature type="modified residue" description="4-aspartylphosphate" evidence="11">
    <location>
        <position position="467"/>
    </location>
</feature>
<dbReference type="EC" id="2.7.13.3" evidence="2"/>
<dbReference type="SUPFAM" id="SSF55874">
    <property type="entry name" value="ATPase domain of HSP90 chaperone/DNA topoisomerase II/histidine kinase"/>
    <property type="match status" value="1"/>
</dbReference>
<keyword evidence="6 16" id="KW-0418">Kinase</keyword>
<dbReference type="Gene3D" id="3.30.565.10">
    <property type="entry name" value="Histidine kinase-like ATPase, C-terminal domain"/>
    <property type="match status" value="1"/>
</dbReference>
<accession>A0A2N9AJI2</accession>
<dbReference type="PANTHER" id="PTHR45339:SF1">
    <property type="entry name" value="HYBRID SIGNAL TRANSDUCTION HISTIDINE KINASE J"/>
    <property type="match status" value="1"/>
</dbReference>
<evidence type="ECO:0000313" key="17">
    <source>
        <dbReference type="Proteomes" id="UP000233769"/>
    </source>
</evidence>
<dbReference type="PRINTS" id="PR00344">
    <property type="entry name" value="BCTRLSENSOR"/>
</dbReference>
<evidence type="ECO:0000256" key="4">
    <source>
        <dbReference type="ARBA" id="ARBA00022679"/>
    </source>
</evidence>
<feature type="compositionally biased region" description="Low complexity" evidence="12">
    <location>
        <begin position="569"/>
        <end position="598"/>
    </location>
</feature>
<dbReference type="CDD" id="cd00082">
    <property type="entry name" value="HisKA"/>
    <property type="match status" value="1"/>
</dbReference>
<dbReference type="Pfam" id="PF00989">
    <property type="entry name" value="PAS"/>
    <property type="match status" value="1"/>
</dbReference>
<organism evidence="16 17">
    <name type="scientific">Methylorubrum extorquens</name>
    <name type="common">Methylobacterium dichloromethanicum</name>
    <name type="synonym">Methylobacterium extorquens</name>
    <dbReference type="NCBI Taxonomy" id="408"/>
    <lineage>
        <taxon>Bacteria</taxon>
        <taxon>Pseudomonadati</taxon>
        <taxon>Pseudomonadota</taxon>
        <taxon>Alphaproteobacteria</taxon>
        <taxon>Hyphomicrobiales</taxon>
        <taxon>Methylobacteriaceae</taxon>
        <taxon>Methylorubrum</taxon>
    </lineage>
</organism>
<dbReference type="Gene3D" id="3.40.50.2300">
    <property type="match status" value="1"/>
</dbReference>
<keyword evidence="8" id="KW-0902">Two-component regulatory system</keyword>
<evidence type="ECO:0000259" key="15">
    <source>
        <dbReference type="PROSITE" id="PS50112"/>
    </source>
</evidence>
<dbReference type="GO" id="GO:0005524">
    <property type="term" value="F:ATP binding"/>
    <property type="evidence" value="ECO:0007669"/>
    <property type="project" value="UniProtKB-KW"/>
</dbReference>
<dbReference type="GO" id="GO:0006355">
    <property type="term" value="P:regulation of DNA-templated transcription"/>
    <property type="evidence" value="ECO:0007669"/>
    <property type="project" value="InterPro"/>
</dbReference>
<feature type="compositionally biased region" description="Low complexity" evidence="12">
    <location>
        <begin position="534"/>
        <end position="543"/>
    </location>
</feature>
<evidence type="ECO:0000313" key="16">
    <source>
        <dbReference type="EMBL" id="SOR27504.1"/>
    </source>
</evidence>
<dbReference type="PROSITE" id="PS50110">
    <property type="entry name" value="RESPONSE_REGULATORY"/>
    <property type="match status" value="1"/>
</dbReference>
<feature type="domain" description="Histidine kinase" evidence="13">
    <location>
        <begin position="184"/>
        <end position="402"/>
    </location>
</feature>
<dbReference type="InterPro" id="IPR036097">
    <property type="entry name" value="HisK_dim/P_sf"/>
</dbReference>
<dbReference type="InterPro" id="IPR000014">
    <property type="entry name" value="PAS"/>
</dbReference>
<evidence type="ECO:0000259" key="14">
    <source>
        <dbReference type="PROSITE" id="PS50110"/>
    </source>
</evidence>
<feature type="region of interest" description="Disordered" evidence="12">
    <location>
        <begin position="530"/>
        <end position="713"/>
    </location>
</feature>
<reference evidence="17" key="1">
    <citation type="submission" date="2017-10" db="EMBL/GenBank/DDBJ databases">
        <authorList>
            <person name="Regsiter A."/>
            <person name="William W."/>
        </authorList>
    </citation>
    <scope>NUCLEOTIDE SEQUENCE [LARGE SCALE GENOMIC DNA]</scope>
</reference>
<dbReference type="PROSITE" id="PS50109">
    <property type="entry name" value="HIS_KIN"/>
    <property type="match status" value="1"/>
</dbReference>
<dbReference type="InterPro" id="IPR036890">
    <property type="entry name" value="HATPase_C_sf"/>
</dbReference>
<dbReference type="EMBL" id="LT962688">
    <property type="protein sequence ID" value="SOR27504.1"/>
    <property type="molecule type" value="Genomic_DNA"/>
</dbReference>
<name>A0A2N9AJI2_METEX</name>
<dbReference type="FunFam" id="3.30.565.10:FF:000010">
    <property type="entry name" value="Sensor histidine kinase RcsC"/>
    <property type="match status" value="1"/>
</dbReference>
<comment type="catalytic activity">
    <reaction evidence="1">
        <text>ATP + protein L-histidine = ADP + protein N-phospho-L-histidine.</text>
        <dbReference type="EC" id="2.7.13.3"/>
    </reaction>
</comment>
<keyword evidence="3 11" id="KW-0597">Phosphoprotein</keyword>
<dbReference type="Pfam" id="PF02518">
    <property type="entry name" value="HATPase_c"/>
    <property type="match status" value="1"/>
</dbReference>
<dbReference type="PROSITE" id="PS50112">
    <property type="entry name" value="PAS"/>
    <property type="match status" value="1"/>
</dbReference>
<dbReference type="FunFam" id="1.10.287.130:FF:000002">
    <property type="entry name" value="Two-component osmosensing histidine kinase"/>
    <property type="match status" value="1"/>
</dbReference>
<dbReference type="Gene3D" id="1.10.287.130">
    <property type="match status" value="1"/>
</dbReference>
<comment type="subunit">
    <text evidence="9">At low DSF concentrations, interacts with RpfF.</text>
</comment>